<evidence type="ECO:0000313" key="4">
    <source>
        <dbReference type="Proteomes" id="UP000800082"/>
    </source>
</evidence>
<dbReference type="Proteomes" id="UP000800082">
    <property type="component" value="Unassembled WGS sequence"/>
</dbReference>
<protein>
    <submittedName>
        <fullName evidence="3">Uncharacterized protein</fullName>
    </submittedName>
</protein>
<gene>
    <name evidence="3" type="ORF">M421DRAFT_424030</name>
</gene>
<evidence type="ECO:0000256" key="2">
    <source>
        <dbReference type="SAM" id="SignalP"/>
    </source>
</evidence>
<keyword evidence="4" id="KW-1185">Reference proteome</keyword>
<feature type="chain" id="PRO_5025642145" evidence="2">
    <location>
        <begin position="20"/>
        <end position="76"/>
    </location>
</feature>
<feature type="signal peptide" evidence="2">
    <location>
        <begin position="1"/>
        <end position="19"/>
    </location>
</feature>
<sequence length="76" mass="8409">MRSTLILLPLMALLSSVLGAPAPNKCGYNPDKPDWKPKWKDGKPDITTSAPVNPKINERAVPDPKEEVELEVRIDC</sequence>
<proteinExistence type="predicted"/>
<evidence type="ECO:0000256" key="1">
    <source>
        <dbReference type="SAM" id="MobiDB-lite"/>
    </source>
</evidence>
<dbReference type="AlphaFoldDB" id="A0A6A5RD49"/>
<name>A0A6A5RD49_9PLEO</name>
<dbReference type="RefSeq" id="XP_033445482.1">
    <property type="nucleotide sequence ID" value="XM_033593627.1"/>
</dbReference>
<organism evidence="3 4">
    <name type="scientific">Didymella exigua CBS 183.55</name>
    <dbReference type="NCBI Taxonomy" id="1150837"/>
    <lineage>
        <taxon>Eukaryota</taxon>
        <taxon>Fungi</taxon>
        <taxon>Dikarya</taxon>
        <taxon>Ascomycota</taxon>
        <taxon>Pezizomycotina</taxon>
        <taxon>Dothideomycetes</taxon>
        <taxon>Pleosporomycetidae</taxon>
        <taxon>Pleosporales</taxon>
        <taxon>Pleosporineae</taxon>
        <taxon>Didymellaceae</taxon>
        <taxon>Didymella</taxon>
    </lineage>
</organism>
<accession>A0A6A5RD49</accession>
<feature type="region of interest" description="Disordered" evidence="1">
    <location>
        <begin position="29"/>
        <end position="58"/>
    </location>
</feature>
<evidence type="ECO:0000313" key="3">
    <source>
        <dbReference type="EMBL" id="KAF1925230.1"/>
    </source>
</evidence>
<keyword evidence="2" id="KW-0732">Signal</keyword>
<reference evidence="3" key="1">
    <citation type="journal article" date="2020" name="Stud. Mycol.">
        <title>101 Dothideomycetes genomes: a test case for predicting lifestyles and emergence of pathogens.</title>
        <authorList>
            <person name="Haridas S."/>
            <person name="Albert R."/>
            <person name="Binder M."/>
            <person name="Bloem J."/>
            <person name="Labutti K."/>
            <person name="Salamov A."/>
            <person name="Andreopoulos B."/>
            <person name="Baker S."/>
            <person name="Barry K."/>
            <person name="Bills G."/>
            <person name="Bluhm B."/>
            <person name="Cannon C."/>
            <person name="Castanera R."/>
            <person name="Culley D."/>
            <person name="Daum C."/>
            <person name="Ezra D."/>
            <person name="Gonzalez J."/>
            <person name="Henrissat B."/>
            <person name="Kuo A."/>
            <person name="Liang C."/>
            <person name="Lipzen A."/>
            <person name="Lutzoni F."/>
            <person name="Magnuson J."/>
            <person name="Mondo S."/>
            <person name="Nolan M."/>
            <person name="Ohm R."/>
            <person name="Pangilinan J."/>
            <person name="Park H.-J."/>
            <person name="Ramirez L."/>
            <person name="Alfaro M."/>
            <person name="Sun H."/>
            <person name="Tritt A."/>
            <person name="Yoshinaga Y."/>
            <person name="Zwiers L.-H."/>
            <person name="Turgeon B."/>
            <person name="Goodwin S."/>
            <person name="Spatafora J."/>
            <person name="Crous P."/>
            <person name="Grigoriev I."/>
        </authorList>
    </citation>
    <scope>NUCLEOTIDE SEQUENCE</scope>
    <source>
        <strain evidence="3">CBS 183.55</strain>
    </source>
</reference>
<feature type="compositionally biased region" description="Basic and acidic residues" evidence="1">
    <location>
        <begin position="31"/>
        <end position="44"/>
    </location>
</feature>
<dbReference type="GeneID" id="54351295"/>
<dbReference type="EMBL" id="ML978986">
    <property type="protein sequence ID" value="KAF1925230.1"/>
    <property type="molecule type" value="Genomic_DNA"/>
</dbReference>